<comment type="caution">
    <text evidence="5">The sequence shown here is derived from an EMBL/GenBank/DDBJ whole genome shotgun (WGS) entry which is preliminary data.</text>
</comment>
<dbReference type="InterPro" id="IPR007111">
    <property type="entry name" value="NACHT_NTPase"/>
</dbReference>
<evidence type="ECO:0000256" key="3">
    <source>
        <dbReference type="PROSITE-ProRule" id="PRU00221"/>
    </source>
</evidence>
<dbReference type="InterPro" id="IPR027417">
    <property type="entry name" value="P-loop_NTPase"/>
</dbReference>
<dbReference type="InterPro" id="IPR011045">
    <property type="entry name" value="N2O_reductase_N"/>
</dbReference>
<evidence type="ECO:0000313" key="5">
    <source>
        <dbReference type="EMBL" id="EUC56009.1"/>
    </source>
</evidence>
<reference evidence="6" key="1">
    <citation type="journal article" date="2014" name="Genome Announc.">
        <title>Draft genome sequence of the plant-pathogenic soil fungus Rhizoctonia solani anastomosis group 3 strain Rhs1AP.</title>
        <authorList>
            <person name="Cubeta M.A."/>
            <person name="Thomas E."/>
            <person name="Dean R.A."/>
            <person name="Jabaji S."/>
            <person name="Neate S.M."/>
            <person name="Tavantzis S."/>
            <person name="Toda T."/>
            <person name="Vilgalys R."/>
            <person name="Bharathan N."/>
            <person name="Fedorova-Abrams N."/>
            <person name="Pakala S.B."/>
            <person name="Pakala S.M."/>
            <person name="Zafar N."/>
            <person name="Joardar V."/>
            <person name="Losada L."/>
            <person name="Nierman W.C."/>
        </authorList>
    </citation>
    <scope>NUCLEOTIDE SEQUENCE [LARGE SCALE GENOMIC DNA]</scope>
    <source>
        <strain evidence="6">AG-3</strain>
    </source>
</reference>
<sequence length="1460" mass="160979">MTGLTPVIALENDCNDTTDDTTLNMNSSDAAWKELEQALLALHITTKACPTLRLAVDDLVSCLPFFETVAKSRQDYEDLATGLKVMAGLLTQHLEDATYEVMTNALTGIAEAIRREIELVRKHQAREGLRRILGPTGDGEDLIRRYRRIEQLFRQLQGEASLGAWSTGSKHYVNTQLETLRTAKLARYNSELAMEVSRRACTENTRTEILDNLVKWSEDCNAASIYWMNGMAGTGKTTIAYSTCAALESSKQLAASFFCTRMSPECRDAKRIIPTIAYQLAQRSTPFQSALCKVLEEDKGFGTGTISAQFDQLLRVPLVKARNNMPNNLVVVIDALDECDDSYVVELFLGLLFRFIVDLPIKFFITSRPESVIQHRMMSESERSRSILYLQEIEPLIVQADIELYLKKELAHVSPLDQEIKTLAEHAGQLFIYAATAVRYICLLTGNRAVDPRERLETILAANTTSNKSLLSIDALYSVILMAAIEGETLERKEQDMKLVVWAIVCAREPVLISTIAAITGLGNLDKVVATLEPLKSVLHVSDPRGLVTILHASFPDFILSHERSKQFACHLPGHSYILSLTCFEIMKTQLRFNICNIESSFIPDHELPNLGEQIDANISEELFYACRFWMDHLELVGTSDARGLTNKSDQILLVVEEFLLQYVPLWIEVLSLKRALFFSIGSAALMKQASSDLYELASKVQTFVIDYASWPISNYTPHIYLSALPFSPLSSYYSSRFKGPFEISGAILSRIHQAALSTWELESTISTAVFSPKGDRIILGGNSGTITVQKTHDGKHLFRPHTAHKGPVASVGVSRDGTKMVTGSHDMTLSVWDTYDGSLVVGPFHGHTGRVTSVAFSPDIMHVASGSDDCTIGIWSLHDATTPTRLLTGHTATVNSISFSSDGIHLISGSSDCTARIWNVFSGATILALPVSERPVTLAEFTSNGSEFVCFSAYDPDGHAHLSYTAHYNISLWNTSNGALLKSSNHEEVSLVAISPRRNQFAGVVGHSINVWDMHYGNRPIAGPFNGHSGNIVAMNFSDDGTRIVSASDDLTVRVWNVHGELNQAETPSNTPWRIIPKMVALAPNQRFIATSEFTNINVFDLDTHTHTTSSSTSQMISPVKYLQISPDATRVFSVHTSGTIYTWDAHTVKLIDGPRRCSTSLSILSAACSIDGTRVATYYSDAIEIWDTSRSVTLCKLTGGSYSLTDTIIFSHTGNRILTITKEGILSKSSGIDVWEVDSGARVTGPIFSAEGKALDLSPDGTYVACCTSVDQTDYDLKLINTTTEETTLVPPVGQPHGAQSISAKFSPDGLHVICLVGSMCFIWDLHHQTAISSLGNLNTEACWLPISYSPDGRCLASDLSATSFRAQRFDINKPVFTLCRDGWLVDDQSRPLFWIPEGIRTELPRNNGFYVEKGSSEGHRTESPGDNGFHIRKGGSLLVDYRSMFVGDDWSKCYIGD</sequence>
<feature type="repeat" description="WD" evidence="3">
    <location>
        <begin position="802"/>
        <end position="843"/>
    </location>
</feature>
<dbReference type="CDD" id="cd00200">
    <property type="entry name" value="WD40"/>
    <property type="match status" value="1"/>
</dbReference>
<organism evidence="5 6">
    <name type="scientific">Rhizoctonia solani AG-3 Rhs1AP</name>
    <dbReference type="NCBI Taxonomy" id="1086054"/>
    <lineage>
        <taxon>Eukaryota</taxon>
        <taxon>Fungi</taxon>
        <taxon>Dikarya</taxon>
        <taxon>Basidiomycota</taxon>
        <taxon>Agaricomycotina</taxon>
        <taxon>Agaricomycetes</taxon>
        <taxon>Cantharellales</taxon>
        <taxon>Ceratobasidiaceae</taxon>
        <taxon>Rhizoctonia</taxon>
    </lineage>
</organism>
<feature type="repeat" description="WD" evidence="3">
    <location>
        <begin position="845"/>
        <end position="886"/>
    </location>
</feature>
<dbReference type="GO" id="GO:1990234">
    <property type="term" value="C:transferase complex"/>
    <property type="evidence" value="ECO:0007669"/>
    <property type="project" value="UniProtKB-ARBA"/>
</dbReference>
<dbReference type="SUPFAM" id="SSF50978">
    <property type="entry name" value="WD40 repeat-like"/>
    <property type="match status" value="2"/>
</dbReference>
<feature type="domain" description="NACHT" evidence="4">
    <location>
        <begin position="224"/>
        <end position="371"/>
    </location>
</feature>
<proteinExistence type="predicted"/>
<dbReference type="PROSITE" id="PS50082">
    <property type="entry name" value="WD_REPEATS_2"/>
    <property type="match status" value="4"/>
</dbReference>
<dbReference type="InterPro" id="IPR015943">
    <property type="entry name" value="WD40/YVTN_repeat-like_dom_sf"/>
</dbReference>
<evidence type="ECO:0000313" key="6">
    <source>
        <dbReference type="Proteomes" id="UP000030108"/>
    </source>
</evidence>
<evidence type="ECO:0000256" key="1">
    <source>
        <dbReference type="ARBA" id="ARBA00022574"/>
    </source>
</evidence>
<dbReference type="Pfam" id="PF00400">
    <property type="entry name" value="WD40"/>
    <property type="match status" value="4"/>
</dbReference>
<dbReference type="OrthoDB" id="3139714at2759"/>
<dbReference type="InterPro" id="IPR020472">
    <property type="entry name" value="WD40_PAC1"/>
</dbReference>
<dbReference type="Gene3D" id="3.40.50.300">
    <property type="entry name" value="P-loop containing nucleotide triphosphate hydrolases"/>
    <property type="match status" value="1"/>
</dbReference>
<keyword evidence="2" id="KW-0677">Repeat</keyword>
<dbReference type="Proteomes" id="UP000030108">
    <property type="component" value="Unassembled WGS sequence"/>
</dbReference>
<dbReference type="PANTHER" id="PTHR22847">
    <property type="entry name" value="WD40 REPEAT PROTEIN"/>
    <property type="match status" value="1"/>
</dbReference>
<feature type="repeat" description="WD" evidence="3">
    <location>
        <begin position="888"/>
        <end position="929"/>
    </location>
</feature>
<protein>
    <submittedName>
        <fullName evidence="5">Vegetative incompatibility protein HET-E-1, putative</fullName>
    </submittedName>
</protein>
<evidence type="ECO:0000259" key="4">
    <source>
        <dbReference type="PROSITE" id="PS50837"/>
    </source>
</evidence>
<dbReference type="InterPro" id="IPR056884">
    <property type="entry name" value="NPHP3-like_N"/>
</dbReference>
<feature type="repeat" description="WD" evidence="3">
    <location>
        <begin position="1026"/>
        <end position="1059"/>
    </location>
</feature>
<dbReference type="PANTHER" id="PTHR22847:SF637">
    <property type="entry name" value="WD REPEAT DOMAIN 5B"/>
    <property type="match status" value="1"/>
</dbReference>
<dbReference type="PROSITE" id="PS50837">
    <property type="entry name" value="NACHT"/>
    <property type="match status" value="1"/>
</dbReference>
<gene>
    <name evidence="5" type="ORF">RSOL_154040</name>
</gene>
<dbReference type="Pfam" id="PF24883">
    <property type="entry name" value="NPHP3_N"/>
    <property type="match status" value="1"/>
</dbReference>
<dbReference type="InterPro" id="IPR036322">
    <property type="entry name" value="WD40_repeat_dom_sf"/>
</dbReference>
<dbReference type="SUPFAM" id="SSF50974">
    <property type="entry name" value="Nitrous oxide reductase, N-terminal domain"/>
    <property type="match status" value="1"/>
</dbReference>
<dbReference type="PROSITE" id="PS00678">
    <property type="entry name" value="WD_REPEATS_1"/>
    <property type="match status" value="2"/>
</dbReference>
<dbReference type="InterPro" id="IPR019775">
    <property type="entry name" value="WD40_repeat_CS"/>
</dbReference>
<keyword evidence="1 3" id="KW-0853">WD repeat</keyword>
<evidence type="ECO:0000256" key="2">
    <source>
        <dbReference type="ARBA" id="ARBA00022737"/>
    </source>
</evidence>
<name>X8J3D2_9AGAM</name>
<dbReference type="InterPro" id="IPR001680">
    <property type="entry name" value="WD40_rpt"/>
</dbReference>
<dbReference type="PROSITE" id="PS50294">
    <property type="entry name" value="WD_REPEATS_REGION"/>
    <property type="match status" value="4"/>
</dbReference>
<dbReference type="SUPFAM" id="SSF52540">
    <property type="entry name" value="P-loop containing nucleoside triphosphate hydrolases"/>
    <property type="match status" value="1"/>
</dbReference>
<dbReference type="EMBL" id="JATN01000322">
    <property type="protein sequence ID" value="EUC56009.1"/>
    <property type="molecule type" value="Genomic_DNA"/>
</dbReference>
<dbReference type="SMART" id="SM00320">
    <property type="entry name" value="WD40"/>
    <property type="match status" value="9"/>
</dbReference>
<dbReference type="Gene3D" id="2.130.10.10">
    <property type="entry name" value="YVTN repeat-like/Quinoprotein amine dehydrogenase"/>
    <property type="match status" value="4"/>
</dbReference>
<accession>X8J3D2</accession>
<dbReference type="PRINTS" id="PR00320">
    <property type="entry name" value="GPROTEINBRPT"/>
</dbReference>